<feature type="signal peptide" evidence="3">
    <location>
        <begin position="1"/>
        <end position="20"/>
    </location>
</feature>
<evidence type="ECO:0000313" key="4">
    <source>
        <dbReference type="EMBL" id="CAH1797804.1"/>
    </source>
</evidence>
<feature type="chain" id="PRO_5035793367" description="Protein sleepless" evidence="3">
    <location>
        <begin position="21"/>
        <end position="288"/>
    </location>
</feature>
<comment type="caution">
    <text evidence="4">The sequence shown here is derived from an EMBL/GenBank/DDBJ whole genome shotgun (WGS) entry which is preliminary data.</text>
</comment>
<dbReference type="Proteomes" id="UP000749559">
    <property type="component" value="Unassembled WGS sequence"/>
</dbReference>
<accession>A0A8S4PUX0</accession>
<dbReference type="OrthoDB" id="6420171at2759"/>
<evidence type="ECO:0000256" key="1">
    <source>
        <dbReference type="ARBA" id="ARBA00022729"/>
    </source>
</evidence>
<reference evidence="4" key="1">
    <citation type="submission" date="2022-03" db="EMBL/GenBank/DDBJ databases">
        <authorList>
            <person name="Martin C."/>
        </authorList>
    </citation>
    <scope>NUCLEOTIDE SEQUENCE</scope>
</reference>
<keyword evidence="5" id="KW-1185">Reference proteome</keyword>
<keyword evidence="2" id="KW-0325">Glycoprotein</keyword>
<organism evidence="4 5">
    <name type="scientific">Owenia fusiformis</name>
    <name type="common">Polychaete worm</name>
    <dbReference type="NCBI Taxonomy" id="6347"/>
    <lineage>
        <taxon>Eukaryota</taxon>
        <taxon>Metazoa</taxon>
        <taxon>Spiralia</taxon>
        <taxon>Lophotrochozoa</taxon>
        <taxon>Annelida</taxon>
        <taxon>Polychaeta</taxon>
        <taxon>Sedentaria</taxon>
        <taxon>Canalipalpata</taxon>
        <taxon>Sabellida</taxon>
        <taxon>Oweniida</taxon>
        <taxon>Oweniidae</taxon>
        <taxon>Owenia</taxon>
    </lineage>
</organism>
<evidence type="ECO:0000313" key="5">
    <source>
        <dbReference type="Proteomes" id="UP000749559"/>
    </source>
</evidence>
<dbReference type="InterPro" id="IPR031424">
    <property type="entry name" value="QVR-like"/>
</dbReference>
<name>A0A8S4PUX0_OWEFU</name>
<dbReference type="Pfam" id="PF17064">
    <property type="entry name" value="QVR"/>
    <property type="match status" value="2"/>
</dbReference>
<dbReference type="SUPFAM" id="SSF57302">
    <property type="entry name" value="Snake toxin-like"/>
    <property type="match status" value="1"/>
</dbReference>
<keyword evidence="1 3" id="KW-0732">Signal</keyword>
<dbReference type="AlphaFoldDB" id="A0A8S4PUX0"/>
<gene>
    <name evidence="4" type="ORF">OFUS_LOCUS22024</name>
</gene>
<dbReference type="PANTHER" id="PTHR33562:SF28">
    <property type="entry name" value="PROTEIN QUIVER"/>
    <property type="match status" value="1"/>
</dbReference>
<dbReference type="CDD" id="cd00117">
    <property type="entry name" value="TFP"/>
    <property type="match status" value="1"/>
</dbReference>
<evidence type="ECO:0008006" key="6">
    <source>
        <dbReference type="Google" id="ProtNLM"/>
    </source>
</evidence>
<dbReference type="InterPro" id="IPR045860">
    <property type="entry name" value="Snake_toxin-like_sf"/>
</dbReference>
<dbReference type="EMBL" id="CAIIXF020000010">
    <property type="protein sequence ID" value="CAH1797804.1"/>
    <property type="molecule type" value="Genomic_DNA"/>
</dbReference>
<protein>
    <recommendedName>
        <fullName evidence="6">Protein sleepless</fullName>
    </recommendedName>
</protein>
<evidence type="ECO:0000256" key="2">
    <source>
        <dbReference type="ARBA" id="ARBA00023180"/>
    </source>
</evidence>
<dbReference type="GO" id="GO:0032222">
    <property type="term" value="P:regulation of synaptic transmission, cholinergic"/>
    <property type="evidence" value="ECO:0007669"/>
    <property type="project" value="InterPro"/>
</dbReference>
<dbReference type="GO" id="GO:0030431">
    <property type="term" value="P:sleep"/>
    <property type="evidence" value="ECO:0007669"/>
    <property type="project" value="InterPro"/>
</dbReference>
<sequence>MQSTILSLMIVTAFAAYGHCLKCYNCNSLTDANCADDNFGLRPKSGTCRGRILDPATMNTPAVQAQMLSKSLDTCCEGDDVVCLKTQLTIAGLTQFKRTCYRVNIDTSCNNLTVGSMKVRTCFCNTDYCNARDTVQPQVTTGKVTTDTGSRAPIMSTVSTIQNEDGTEHQTSRISTVPTTQNINVLRCYKCNSYWNDNCTDDNNDFSNTETCEGTDIMCVKEKRTVGDITQIARDCFEANQNEGCTSTTIGEYKHELCYCKSDYCNGIVGVRPHFLILLTVVLVVLLI</sequence>
<proteinExistence type="predicted"/>
<dbReference type="PANTHER" id="PTHR33562">
    <property type="entry name" value="ATILLA, ISOFORM B-RELATED-RELATED"/>
    <property type="match status" value="1"/>
</dbReference>
<dbReference type="InterPro" id="IPR050975">
    <property type="entry name" value="Sleep_regulator"/>
</dbReference>
<evidence type="ECO:0000256" key="3">
    <source>
        <dbReference type="SAM" id="SignalP"/>
    </source>
</evidence>